<evidence type="ECO:0000313" key="2">
    <source>
        <dbReference type="Proteomes" id="UP000652231"/>
    </source>
</evidence>
<protein>
    <submittedName>
        <fullName evidence="1">Transporter</fullName>
    </submittedName>
</protein>
<sequence length="507" mass="56817">MRRYFFLIIALIFVQEFNAQNIVDALRYSQNGVFGSARFNSMSGAFGALGGDLSGMQLNPAGSAVFLNSSASVSLSLFDKKNETNYFNNLNSTYNTALNFNQAGAVFVFDNFNEESVWRKFTLGFNYEMTNNFDDAHYSSGQSSKSIDSYFLGYADGIPLNLLELQPGESISSLYRFLGENEGFAAQQAFLGYQSFIIDPVDFDNPNNTSYLSTIASGTFNQEFLSESTGYNAKFSVNVGAQINDNFYFGLNLNSHVIDYRESSIFYEVNSNEGSLVNEIGFRNNLAVIGDGFSAQLGIISRATDYFRFGLVYDTPTWYSISEETTQQISTIRDDGNQSITERIRPNIINVYEEYTLKTPGKFTGSVAYLFGKTGLISVDYSYKDYSNIEFRPTNVTAFAQENNKIENVLKGSSSINIGGEYRYNAISFRGGFRYEESPYNDTNVMDDLTGYSIGLGYNFGSFKVDLAYMQTQQERFNQFYPNSAFGNASIIEATENLFTLTTNFTF</sequence>
<evidence type="ECO:0000313" key="1">
    <source>
        <dbReference type="EMBL" id="GGD99433.1"/>
    </source>
</evidence>
<accession>A0A8J2VCM8</accession>
<dbReference type="Gene3D" id="2.40.160.60">
    <property type="entry name" value="Outer membrane protein transport protein (OMPP1/FadL/TodX)"/>
    <property type="match status" value="1"/>
</dbReference>
<gene>
    <name evidence="1" type="ORF">GCM10011312_23620</name>
</gene>
<dbReference type="EMBL" id="BMGK01000011">
    <property type="protein sequence ID" value="GGD99433.1"/>
    <property type="molecule type" value="Genomic_DNA"/>
</dbReference>
<proteinExistence type="predicted"/>
<organism evidence="1 2">
    <name type="scientific">Planktosalinus lacus</name>
    <dbReference type="NCBI Taxonomy" id="1526573"/>
    <lineage>
        <taxon>Bacteria</taxon>
        <taxon>Pseudomonadati</taxon>
        <taxon>Bacteroidota</taxon>
        <taxon>Flavobacteriia</taxon>
        <taxon>Flavobacteriales</taxon>
        <taxon>Flavobacteriaceae</taxon>
        <taxon>Planktosalinus</taxon>
    </lineage>
</organism>
<keyword evidence="2" id="KW-1185">Reference proteome</keyword>
<reference evidence="1" key="2">
    <citation type="submission" date="2020-09" db="EMBL/GenBank/DDBJ databases">
        <authorList>
            <person name="Sun Q."/>
            <person name="Zhou Y."/>
        </authorList>
    </citation>
    <scope>NUCLEOTIDE SEQUENCE</scope>
    <source>
        <strain evidence="1">CGMCC 1.12924</strain>
    </source>
</reference>
<dbReference type="AlphaFoldDB" id="A0A8J2VCM8"/>
<comment type="caution">
    <text evidence="1">The sequence shown here is derived from an EMBL/GenBank/DDBJ whole genome shotgun (WGS) entry which is preliminary data.</text>
</comment>
<dbReference type="Proteomes" id="UP000652231">
    <property type="component" value="Unassembled WGS sequence"/>
</dbReference>
<name>A0A8J2VCM8_9FLAO</name>
<dbReference type="SUPFAM" id="SSF56935">
    <property type="entry name" value="Porins"/>
    <property type="match status" value="1"/>
</dbReference>
<reference evidence="1" key="1">
    <citation type="journal article" date="2014" name="Int. J. Syst. Evol. Microbiol.">
        <title>Complete genome sequence of Corynebacterium casei LMG S-19264T (=DSM 44701T), isolated from a smear-ripened cheese.</title>
        <authorList>
            <consortium name="US DOE Joint Genome Institute (JGI-PGF)"/>
            <person name="Walter F."/>
            <person name="Albersmeier A."/>
            <person name="Kalinowski J."/>
            <person name="Ruckert C."/>
        </authorList>
    </citation>
    <scope>NUCLEOTIDE SEQUENCE</scope>
    <source>
        <strain evidence="1">CGMCC 1.12924</strain>
    </source>
</reference>
<dbReference type="RefSeq" id="WP_188442797.1">
    <property type="nucleotide sequence ID" value="NZ_BMGK01000011.1"/>
</dbReference>